<reference evidence="2" key="1">
    <citation type="journal article" date="2020" name="J Insects Food Feed">
        <title>The yellow mealworm (Tenebrio molitor) genome: a resource for the emerging insects as food and feed industry.</title>
        <authorList>
            <person name="Eriksson T."/>
            <person name="Andere A."/>
            <person name="Kelstrup H."/>
            <person name="Emery V."/>
            <person name="Picard C."/>
        </authorList>
    </citation>
    <scope>NUCLEOTIDE SEQUENCE</scope>
    <source>
        <strain evidence="2">Stoneville</strain>
        <tissue evidence="2">Whole head</tissue>
    </source>
</reference>
<evidence type="ECO:0000313" key="3">
    <source>
        <dbReference type="Proteomes" id="UP000719412"/>
    </source>
</evidence>
<name>A0A8J6HL17_TENMO</name>
<dbReference type="EMBL" id="JABDTM020011117">
    <property type="protein sequence ID" value="KAH0820705.1"/>
    <property type="molecule type" value="Genomic_DNA"/>
</dbReference>
<gene>
    <name evidence="2" type="ORF">GEV33_002086</name>
</gene>
<comment type="caution">
    <text evidence="2">The sequence shown here is derived from an EMBL/GenBank/DDBJ whole genome shotgun (WGS) entry which is preliminary data.</text>
</comment>
<dbReference type="Proteomes" id="UP000719412">
    <property type="component" value="Unassembled WGS sequence"/>
</dbReference>
<evidence type="ECO:0000313" key="2">
    <source>
        <dbReference type="EMBL" id="KAH0820705.1"/>
    </source>
</evidence>
<evidence type="ECO:0000256" key="1">
    <source>
        <dbReference type="SAM" id="MobiDB-lite"/>
    </source>
</evidence>
<feature type="compositionally biased region" description="Polar residues" evidence="1">
    <location>
        <begin position="1"/>
        <end position="12"/>
    </location>
</feature>
<protein>
    <submittedName>
        <fullName evidence="2">Uncharacterized protein</fullName>
    </submittedName>
</protein>
<accession>A0A8J6HL17</accession>
<reference evidence="2" key="2">
    <citation type="submission" date="2021-08" db="EMBL/GenBank/DDBJ databases">
        <authorList>
            <person name="Eriksson T."/>
        </authorList>
    </citation>
    <scope>NUCLEOTIDE SEQUENCE</scope>
    <source>
        <strain evidence="2">Stoneville</strain>
        <tissue evidence="2">Whole head</tissue>
    </source>
</reference>
<sequence>MQETDQQDINGDQQRRHNTPTSHRAQPKHAEQMDANEQAQQQQVRNLRNLPREVVDTSSIQLETSTCGYVTASASHAEPFVDLFFDLRLFTATQKWQL</sequence>
<organism evidence="2 3">
    <name type="scientific">Tenebrio molitor</name>
    <name type="common">Yellow mealworm beetle</name>
    <dbReference type="NCBI Taxonomy" id="7067"/>
    <lineage>
        <taxon>Eukaryota</taxon>
        <taxon>Metazoa</taxon>
        <taxon>Ecdysozoa</taxon>
        <taxon>Arthropoda</taxon>
        <taxon>Hexapoda</taxon>
        <taxon>Insecta</taxon>
        <taxon>Pterygota</taxon>
        <taxon>Neoptera</taxon>
        <taxon>Endopterygota</taxon>
        <taxon>Coleoptera</taxon>
        <taxon>Polyphaga</taxon>
        <taxon>Cucujiformia</taxon>
        <taxon>Tenebrionidae</taxon>
        <taxon>Tenebrio</taxon>
    </lineage>
</organism>
<dbReference type="AlphaFoldDB" id="A0A8J6HL17"/>
<keyword evidence="3" id="KW-1185">Reference proteome</keyword>
<feature type="region of interest" description="Disordered" evidence="1">
    <location>
        <begin position="1"/>
        <end position="52"/>
    </location>
</feature>
<feature type="compositionally biased region" description="Low complexity" evidence="1">
    <location>
        <begin position="33"/>
        <end position="43"/>
    </location>
</feature>
<proteinExistence type="predicted"/>